<dbReference type="EMBL" id="CAJOBJ010176181">
    <property type="protein sequence ID" value="CAF4901064.1"/>
    <property type="molecule type" value="Genomic_DNA"/>
</dbReference>
<comment type="caution">
    <text evidence="7">The sequence shown here is derived from an EMBL/GenBank/DDBJ whole genome shotgun (WGS) entry which is preliminary data.</text>
</comment>
<dbReference type="AlphaFoldDB" id="A0A8S3CA82"/>
<dbReference type="SUPFAM" id="SSF161111">
    <property type="entry name" value="Cation efflux protein transmembrane domain-like"/>
    <property type="match status" value="1"/>
</dbReference>
<accession>A0A8S3CA82</accession>
<keyword evidence="3" id="KW-1133">Transmembrane helix</keyword>
<comment type="subcellular location">
    <subcellularLocation>
        <location evidence="1">Membrane</location>
        <topology evidence="1">Multi-pass membrane protein</topology>
    </subcellularLocation>
</comment>
<feature type="non-terminal residue" evidence="7">
    <location>
        <position position="1"/>
    </location>
</feature>
<keyword evidence="4" id="KW-0472">Membrane</keyword>
<evidence type="ECO:0000256" key="3">
    <source>
        <dbReference type="ARBA" id="ARBA00022989"/>
    </source>
</evidence>
<dbReference type="Proteomes" id="UP000681967">
    <property type="component" value="Unassembled WGS sequence"/>
</dbReference>
<evidence type="ECO:0000256" key="1">
    <source>
        <dbReference type="ARBA" id="ARBA00004141"/>
    </source>
</evidence>
<dbReference type="InterPro" id="IPR058533">
    <property type="entry name" value="Cation_efflux_TM"/>
</dbReference>
<evidence type="ECO:0000256" key="4">
    <source>
        <dbReference type="ARBA" id="ARBA00023136"/>
    </source>
</evidence>
<reference evidence="7" key="1">
    <citation type="submission" date="2021-02" db="EMBL/GenBank/DDBJ databases">
        <authorList>
            <person name="Nowell W R."/>
        </authorList>
    </citation>
    <scope>NUCLEOTIDE SEQUENCE</scope>
</reference>
<dbReference type="EMBL" id="CAJOBH010084616">
    <property type="protein sequence ID" value="CAF4533741.1"/>
    <property type="molecule type" value="Genomic_DNA"/>
</dbReference>
<protein>
    <recommendedName>
        <fullName evidence="5">Cation efflux protein transmembrane domain-containing protein</fullName>
    </recommendedName>
</protein>
<dbReference type="GO" id="GO:0016020">
    <property type="term" value="C:membrane"/>
    <property type="evidence" value="ECO:0007669"/>
    <property type="project" value="UniProtKB-SubCell"/>
</dbReference>
<dbReference type="Gene3D" id="1.20.1510.10">
    <property type="entry name" value="Cation efflux protein transmembrane domain"/>
    <property type="match status" value="1"/>
</dbReference>
<dbReference type="GO" id="GO:0008324">
    <property type="term" value="F:monoatomic cation transmembrane transporter activity"/>
    <property type="evidence" value="ECO:0007669"/>
    <property type="project" value="InterPro"/>
</dbReference>
<name>A0A8S3CA82_9BILA</name>
<evidence type="ECO:0000313" key="6">
    <source>
        <dbReference type="EMBL" id="CAF4533741.1"/>
    </source>
</evidence>
<organism evidence="7 8">
    <name type="scientific">Rotaria magnacalcarata</name>
    <dbReference type="NCBI Taxonomy" id="392030"/>
    <lineage>
        <taxon>Eukaryota</taxon>
        <taxon>Metazoa</taxon>
        <taxon>Spiralia</taxon>
        <taxon>Gnathifera</taxon>
        <taxon>Rotifera</taxon>
        <taxon>Eurotatoria</taxon>
        <taxon>Bdelloidea</taxon>
        <taxon>Philodinida</taxon>
        <taxon>Philodinidae</taxon>
        <taxon>Rotaria</taxon>
    </lineage>
</organism>
<dbReference type="InterPro" id="IPR027469">
    <property type="entry name" value="Cation_efflux_TMD_sf"/>
</dbReference>
<dbReference type="Proteomes" id="UP000681720">
    <property type="component" value="Unassembled WGS sequence"/>
</dbReference>
<gene>
    <name evidence="6" type="ORF">BYL167_LOCUS37416</name>
    <name evidence="7" type="ORF">GIL414_LOCUS51839</name>
</gene>
<keyword evidence="2" id="KW-0812">Transmembrane</keyword>
<sequence length="38" mass="4071">AIFADAIHMLSDSGALIIAMVSVRISKRKSAKNTFGYS</sequence>
<dbReference type="Pfam" id="PF01545">
    <property type="entry name" value="Cation_efflux"/>
    <property type="match status" value="1"/>
</dbReference>
<evidence type="ECO:0000259" key="5">
    <source>
        <dbReference type="Pfam" id="PF01545"/>
    </source>
</evidence>
<evidence type="ECO:0000313" key="7">
    <source>
        <dbReference type="EMBL" id="CAF4901064.1"/>
    </source>
</evidence>
<evidence type="ECO:0000313" key="8">
    <source>
        <dbReference type="Proteomes" id="UP000681720"/>
    </source>
</evidence>
<evidence type="ECO:0000256" key="2">
    <source>
        <dbReference type="ARBA" id="ARBA00022692"/>
    </source>
</evidence>
<proteinExistence type="predicted"/>
<feature type="domain" description="Cation efflux protein transmembrane" evidence="5">
    <location>
        <begin position="1"/>
        <end position="37"/>
    </location>
</feature>